<accession>A0A3P8C962</accession>
<evidence type="ECO:0000313" key="3">
    <source>
        <dbReference type="WBParaSite" id="HPBE_0001034001-mRNA-1"/>
    </source>
</evidence>
<proteinExistence type="predicted"/>
<dbReference type="Proteomes" id="UP000050761">
    <property type="component" value="Unassembled WGS sequence"/>
</dbReference>
<name>A0A183FR99_HELPZ</name>
<reference evidence="3" key="2">
    <citation type="submission" date="2019-09" db="UniProtKB">
        <authorList>
            <consortium name="WormBaseParasite"/>
        </authorList>
    </citation>
    <scope>IDENTIFICATION</scope>
</reference>
<evidence type="ECO:0000313" key="1">
    <source>
        <dbReference type="EMBL" id="VDO84698.1"/>
    </source>
</evidence>
<dbReference type="AlphaFoldDB" id="A0A183FR99"/>
<protein>
    <submittedName>
        <fullName evidence="3">Ribonuclease P</fullName>
    </submittedName>
</protein>
<reference evidence="1 2" key="1">
    <citation type="submission" date="2018-11" db="EMBL/GenBank/DDBJ databases">
        <authorList>
            <consortium name="Pathogen Informatics"/>
        </authorList>
    </citation>
    <scope>NUCLEOTIDE SEQUENCE [LARGE SCALE GENOMIC DNA]</scope>
</reference>
<sequence length="100" mass="11378">MSRLKSRVIGRGFKVVLRGSPKTTSGVGMIVSERFQDAIASVERFDDRLIKIVVAEEQRRCHFISAYALQTSCSKQTKDEFWPLLDEKTAEVRSQDMVIV</sequence>
<dbReference type="OrthoDB" id="409898at2759"/>
<accession>A0A183FR99</accession>
<evidence type="ECO:0000313" key="2">
    <source>
        <dbReference type="Proteomes" id="UP000050761"/>
    </source>
</evidence>
<gene>
    <name evidence="1" type="ORF">HPBE_LOCUS10341</name>
</gene>
<organism evidence="2 3">
    <name type="scientific">Heligmosomoides polygyrus</name>
    <name type="common">Parasitic roundworm</name>
    <dbReference type="NCBI Taxonomy" id="6339"/>
    <lineage>
        <taxon>Eukaryota</taxon>
        <taxon>Metazoa</taxon>
        <taxon>Ecdysozoa</taxon>
        <taxon>Nematoda</taxon>
        <taxon>Chromadorea</taxon>
        <taxon>Rhabditida</taxon>
        <taxon>Rhabditina</taxon>
        <taxon>Rhabditomorpha</taxon>
        <taxon>Strongyloidea</taxon>
        <taxon>Heligmosomidae</taxon>
        <taxon>Heligmosomoides</taxon>
    </lineage>
</organism>
<keyword evidence="2" id="KW-1185">Reference proteome</keyword>
<dbReference type="WBParaSite" id="HPBE_0001034001-mRNA-1">
    <property type="protein sequence ID" value="HPBE_0001034001-mRNA-1"/>
    <property type="gene ID" value="HPBE_0001034001"/>
</dbReference>
<dbReference type="EMBL" id="UZAH01026731">
    <property type="protein sequence ID" value="VDO84698.1"/>
    <property type="molecule type" value="Genomic_DNA"/>
</dbReference>